<accession>A0A1M7P1S1</accession>
<protein>
    <submittedName>
        <fullName evidence="2">Uncharacterized protein</fullName>
    </submittedName>
</protein>
<evidence type="ECO:0000256" key="1">
    <source>
        <dbReference type="SAM" id="Phobius"/>
    </source>
</evidence>
<feature type="transmembrane region" description="Helical" evidence="1">
    <location>
        <begin position="42"/>
        <end position="65"/>
    </location>
</feature>
<feature type="transmembrane region" description="Helical" evidence="1">
    <location>
        <begin position="20"/>
        <end position="36"/>
    </location>
</feature>
<dbReference type="STRING" id="1027249.SAMN05216179_1904"/>
<dbReference type="EMBL" id="FRCZ01000003">
    <property type="protein sequence ID" value="SHN10425.1"/>
    <property type="molecule type" value="Genomic_DNA"/>
</dbReference>
<reference evidence="2 3" key="1">
    <citation type="submission" date="2016-11" db="EMBL/GenBank/DDBJ databases">
        <authorList>
            <person name="Jaros S."/>
            <person name="Januszkiewicz K."/>
            <person name="Wedrychowicz H."/>
        </authorList>
    </citation>
    <scope>NUCLEOTIDE SEQUENCE [LARGE SCALE GENOMIC DNA]</scope>
    <source>
        <strain evidence="2 3">CGMCC 1.10681</strain>
    </source>
</reference>
<keyword evidence="1" id="KW-0472">Membrane</keyword>
<dbReference type="AlphaFoldDB" id="A0A1M7P1S1"/>
<name>A0A1M7P1S1_9BACI</name>
<organism evidence="2 3">
    <name type="scientific">Gracilibacillus kekensis</name>
    <dbReference type="NCBI Taxonomy" id="1027249"/>
    <lineage>
        <taxon>Bacteria</taxon>
        <taxon>Bacillati</taxon>
        <taxon>Bacillota</taxon>
        <taxon>Bacilli</taxon>
        <taxon>Bacillales</taxon>
        <taxon>Bacillaceae</taxon>
        <taxon>Gracilibacillus</taxon>
    </lineage>
</organism>
<evidence type="ECO:0000313" key="2">
    <source>
        <dbReference type="EMBL" id="SHN10425.1"/>
    </source>
</evidence>
<dbReference type="OrthoDB" id="2429144at2"/>
<sequence length="140" mass="16477">MSEKQWDIKEVKRMKKKKLFQYNFVMVFISLLISYFIANDSAIILCGVFCVIFWLLAANSLYILITENTIGTSTSRRLKEYDKDRLGKKRWRRNTLVQAIFINLSAIGMTWFLFVIDFDSITLNFPWSFFHLLVVGSVII</sequence>
<gene>
    <name evidence="2" type="ORF">SAMN05216179_1904</name>
</gene>
<dbReference type="Proteomes" id="UP000184184">
    <property type="component" value="Unassembled WGS sequence"/>
</dbReference>
<dbReference type="RefSeq" id="WP_073201612.1">
    <property type="nucleotide sequence ID" value="NZ_FRCZ01000003.1"/>
</dbReference>
<keyword evidence="1" id="KW-1133">Transmembrane helix</keyword>
<keyword evidence="1" id="KW-0812">Transmembrane</keyword>
<evidence type="ECO:0000313" key="3">
    <source>
        <dbReference type="Proteomes" id="UP000184184"/>
    </source>
</evidence>
<feature type="transmembrane region" description="Helical" evidence="1">
    <location>
        <begin position="95"/>
        <end position="115"/>
    </location>
</feature>
<proteinExistence type="predicted"/>
<keyword evidence="3" id="KW-1185">Reference proteome</keyword>